<keyword evidence="2" id="KW-0472">Membrane</keyword>
<evidence type="ECO:0000256" key="2">
    <source>
        <dbReference type="SAM" id="Phobius"/>
    </source>
</evidence>
<feature type="region of interest" description="Disordered" evidence="1">
    <location>
        <begin position="100"/>
        <end position="120"/>
    </location>
</feature>
<feature type="domain" description="CAAX prenyl protease 2/Lysostaphin resistance protein A-like" evidence="3">
    <location>
        <begin position="419"/>
        <end position="506"/>
    </location>
</feature>
<dbReference type="InterPro" id="IPR003675">
    <property type="entry name" value="Rce1/LyrA-like_dom"/>
</dbReference>
<dbReference type="Proteomes" id="UP000729733">
    <property type="component" value="Unassembled WGS sequence"/>
</dbReference>
<keyword evidence="4" id="KW-0482">Metalloprotease</keyword>
<proteinExistence type="predicted"/>
<keyword evidence="2" id="KW-1133">Transmembrane helix</keyword>
<feature type="transmembrane region" description="Helical" evidence="2">
    <location>
        <begin position="298"/>
        <end position="320"/>
    </location>
</feature>
<feature type="transmembrane region" description="Helical" evidence="2">
    <location>
        <begin position="372"/>
        <end position="397"/>
    </location>
</feature>
<keyword evidence="2" id="KW-0812">Transmembrane</keyword>
<feature type="transmembrane region" description="Helical" evidence="2">
    <location>
        <begin position="332"/>
        <end position="351"/>
    </location>
</feature>
<feature type="transmembrane region" description="Helical" evidence="2">
    <location>
        <begin position="244"/>
        <end position="267"/>
    </location>
</feature>
<dbReference type="GO" id="GO:0004175">
    <property type="term" value="F:endopeptidase activity"/>
    <property type="evidence" value="ECO:0007669"/>
    <property type="project" value="UniProtKB-ARBA"/>
</dbReference>
<dbReference type="GO" id="GO:0080120">
    <property type="term" value="P:CAAX-box protein maturation"/>
    <property type="evidence" value="ECO:0007669"/>
    <property type="project" value="UniProtKB-ARBA"/>
</dbReference>
<dbReference type="RefSeq" id="WP_229639062.1">
    <property type="nucleotide sequence ID" value="NZ_JADWDC010000005.1"/>
</dbReference>
<sequence length="519" mass="57871">MTLKRAILAVLTIFAIARIGFSLNNSFSQPQIQSRLELYQTNLVLHVAEFKSNPQDEFDLNSAVSSLVGEDPYSAASKQYQKVRTEIKSNRDNFVSQLEKLDSPQGNDSEVLEKSRENPGQRTQLVQQIAELEQFIDELDLKRGILAAVQGQSQEAIGIWNSEIDRIGNPQNSYAQTATILKQLWQERAQELIAEARSIINRNLDSWFRYQALAQLERVNSAINDLTLLQEQEIQTATNSVIKLAFISAFPVFGGIFGTILLIFLTLQGLLKKDQSIIATNSNSNWSTPWDWEITWQVLIVGFFFIAQIALPLLLGIFNINPVNSSLRIKALYVLGTYLAMAIGGISVLYLSIKSFLPFPQDWFKFKLWDNWIVWGFGGYLVALPAVLIVSLINQQIWHGQGGSNPLLFLALQSQDTVALIIFFVTSSIAAPIFEEIMFRGFLLPSLTRYVSTTAAILISAFIFAIAHLSLSEVLPLATLGIVLGVVYTRSRNLLAPILLHSLWNSGTLISLFVLGSGV</sequence>
<dbReference type="GO" id="GO:0008237">
    <property type="term" value="F:metallopeptidase activity"/>
    <property type="evidence" value="ECO:0007669"/>
    <property type="project" value="UniProtKB-KW"/>
</dbReference>
<evidence type="ECO:0000259" key="3">
    <source>
        <dbReference type="Pfam" id="PF02517"/>
    </source>
</evidence>
<dbReference type="EMBL" id="JADWDC010000005">
    <property type="protein sequence ID" value="MCC0176026.1"/>
    <property type="molecule type" value="Genomic_DNA"/>
</dbReference>
<organism evidence="4 5">
    <name type="scientific">Waterburya agarophytonicola KI4</name>
    <dbReference type="NCBI Taxonomy" id="2874699"/>
    <lineage>
        <taxon>Bacteria</taxon>
        <taxon>Bacillati</taxon>
        <taxon>Cyanobacteriota</taxon>
        <taxon>Cyanophyceae</taxon>
        <taxon>Pleurocapsales</taxon>
        <taxon>Hyellaceae</taxon>
        <taxon>Waterburya</taxon>
        <taxon>Waterburya agarophytonicola</taxon>
    </lineage>
</organism>
<evidence type="ECO:0000256" key="1">
    <source>
        <dbReference type="SAM" id="MobiDB-lite"/>
    </source>
</evidence>
<feature type="transmembrane region" description="Helical" evidence="2">
    <location>
        <begin position="455"/>
        <end position="488"/>
    </location>
</feature>
<evidence type="ECO:0000313" key="5">
    <source>
        <dbReference type="Proteomes" id="UP000729733"/>
    </source>
</evidence>
<dbReference type="AlphaFoldDB" id="A0A964BQ02"/>
<accession>A0A964BQ02</accession>
<gene>
    <name evidence="4" type="ORF">I4641_03405</name>
</gene>
<evidence type="ECO:0000313" key="4">
    <source>
        <dbReference type="EMBL" id="MCC0176026.1"/>
    </source>
</evidence>
<keyword evidence="4" id="KW-0645">Protease</keyword>
<dbReference type="Pfam" id="PF02517">
    <property type="entry name" value="Rce1-like"/>
    <property type="match status" value="1"/>
</dbReference>
<dbReference type="PANTHER" id="PTHR43592:SF15">
    <property type="entry name" value="CAAX AMINO TERMINAL PROTEASE FAMILY PROTEIN"/>
    <property type="match status" value="1"/>
</dbReference>
<name>A0A964BQ02_9CYAN</name>
<dbReference type="PANTHER" id="PTHR43592">
    <property type="entry name" value="CAAX AMINO TERMINAL PROTEASE"/>
    <property type="match status" value="1"/>
</dbReference>
<keyword evidence="4" id="KW-0378">Hydrolase</keyword>
<feature type="transmembrane region" description="Helical" evidence="2">
    <location>
        <begin position="494"/>
        <end position="515"/>
    </location>
</feature>
<protein>
    <submittedName>
        <fullName evidence="4">CPBP family intramembrane metalloprotease</fullName>
    </submittedName>
</protein>
<comment type="caution">
    <text evidence="4">The sequence shown here is derived from an EMBL/GenBank/DDBJ whole genome shotgun (WGS) entry which is preliminary data.</text>
</comment>
<reference evidence="4" key="1">
    <citation type="journal article" date="2021" name="Antonie Van Leeuwenhoek">
        <title>Draft genome and description of Waterburya agarophytonicola gen. nov. sp. nov. (Pleurocapsales, Cyanobacteria): a seaweed symbiont.</title>
        <authorList>
            <person name="Bonthond G."/>
            <person name="Shalygin S."/>
            <person name="Bayer T."/>
            <person name="Weinberger F."/>
        </authorList>
    </citation>
    <scope>NUCLEOTIDE SEQUENCE</scope>
    <source>
        <strain evidence="4">KI4</strain>
    </source>
</reference>
<feature type="transmembrane region" description="Helical" evidence="2">
    <location>
        <begin position="417"/>
        <end position="434"/>
    </location>
</feature>
<keyword evidence="5" id="KW-1185">Reference proteome</keyword>